<sequence>LNTPDRDAVPGALAIIHDPREAAYRVTIRPESVAMIDYQQLQGERTQYLTAVSTFMQSSAGMIEKEPGAAPMLAQLLKWGLAGFKGSSEIEGVMDKAIEAMNKEAAKPQDGKKSPEQQQAEMEAQKEQAKMQADMQKSQMEFKQDMQRDQQKFQQDMQKEQMKGQNEMQKIMAQLRADLLLIQGKTEGKVAEEQIQTVAKVAEITAQTEGKLKEIHASGNDG</sequence>
<name>X0XUL6_9ZZZZ</name>
<protein>
    <submittedName>
        <fullName evidence="2">Uncharacterized protein</fullName>
    </submittedName>
</protein>
<feature type="region of interest" description="Disordered" evidence="1">
    <location>
        <begin position="104"/>
        <end position="167"/>
    </location>
</feature>
<proteinExistence type="predicted"/>
<organism evidence="2">
    <name type="scientific">marine sediment metagenome</name>
    <dbReference type="NCBI Taxonomy" id="412755"/>
    <lineage>
        <taxon>unclassified sequences</taxon>
        <taxon>metagenomes</taxon>
        <taxon>ecological metagenomes</taxon>
    </lineage>
</organism>
<feature type="compositionally biased region" description="Basic and acidic residues" evidence="1">
    <location>
        <begin position="140"/>
        <end position="162"/>
    </location>
</feature>
<accession>X0XUL6</accession>
<evidence type="ECO:0000256" key="1">
    <source>
        <dbReference type="SAM" id="MobiDB-lite"/>
    </source>
</evidence>
<comment type="caution">
    <text evidence="2">The sequence shown here is derived from an EMBL/GenBank/DDBJ whole genome shotgun (WGS) entry which is preliminary data.</text>
</comment>
<gene>
    <name evidence="2" type="ORF">S01H1_64062</name>
</gene>
<dbReference type="AlphaFoldDB" id="X0XUL6"/>
<dbReference type="EMBL" id="BARS01042209">
    <property type="protein sequence ID" value="GAG40318.1"/>
    <property type="molecule type" value="Genomic_DNA"/>
</dbReference>
<evidence type="ECO:0000313" key="2">
    <source>
        <dbReference type="EMBL" id="GAG40318.1"/>
    </source>
</evidence>
<reference evidence="2" key="1">
    <citation type="journal article" date="2014" name="Front. Microbiol.">
        <title>High frequency of phylogenetically diverse reductive dehalogenase-homologous genes in deep subseafloor sedimentary metagenomes.</title>
        <authorList>
            <person name="Kawai M."/>
            <person name="Futagami T."/>
            <person name="Toyoda A."/>
            <person name="Takaki Y."/>
            <person name="Nishi S."/>
            <person name="Hori S."/>
            <person name="Arai W."/>
            <person name="Tsubouchi T."/>
            <person name="Morono Y."/>
            <person name="Uchiyama I."/>
            <person name="Ito T."/>
            <person name="Fujiyama A."/>
            <person name="Inagaki F."/>
            <person name="Takami H."/>
        </authorList>
    </citation>
    <scope>NUCLEOTIDE SEQUENCE</scope>
    <source>
        <strain evidence="2">Expedition CK06-06</strain>
    </source>
</reference>
<feature type="non-terminal residue" evidence="2">
    <location>
        <position position="1"/>
    </location>
</feature>
<feature type="compositionally biased region" description="Basic and acidic residues" evidence="1">
    <location>
        <begin position="104"/>
        <end position="115"/>
    </location>
</feature>